<feature type="compositionally biased region" description="Polar residues" evidence="1">
    <location>
        <begin position="1"/>
        <end position="12"/>
    </location>
</feature>
<protein>
    <submittedName>
        <fullName evidence="3">Uncharacterized protein</fullName>
    </submittedName>
</protein>
<dbReference type="Proteomes" id="UP001149163">
    <property type="component" value="Unassembled WGS sequence"/>
</dbReference>
<accession>A0A9W9I5T4</accession>
<comment type="caution">
    <text evidence="3">The sequence shown here is derived from an EMBL/GenBank/DDBJ whole genome shotgun (WGS) entry which is preliminary data.</text>
</comment>
<dbReference type="OrthoDB" id="5346728at2759"/>
<feature type="region of interest" description="Disordered" evidence="1">
    <location>
        <begin position="562"/>
        <end position="587"/>
    </location>
</feature>
<evidence type="ECO:0000313" key="4">
    <source>
        <dbReference type="Proteomes" id="UP001149163"/>
    </source>
</evidence>
<keyword evidence="2" id="KW-1133">Transmembrane helix</keyword>
<dbReference type="AlphaFoldDB" id="A0A9W9I5T4"/>
<evidence type="ECO:0000313" key="3">
    <source>
        <dbReference type="EMBL" id="KAJ5168405.1"/>
    </source>
</evidence>
<feature type="compositionally biased region" description="Basic and acidic residues" evidence="1">
    <location>
        <begin position="564"/>
        <end position="580"/>
    </location>
</feature>
<feature type="transmembrane region" description="Helical" evidence="2">
    <location>
        <begin position="42"/>
        <end position="60"/>
    </location>
</feature>
<reference evidence="3" key="2">
    <citation type="journal article" date="2023" name="IMA Fungus">
        <title>Comparative genomic study of the Penicillium genus elucidates a diverse pangenome and 15 lateral gene transfer events.</title>
        <authorList>
            <person name="Petersen C."/>
            <person name="Sorensen T."/>
            <person name="Nielsen M.R."/>
            <person name="Sondergaard T.E."/>
            <person name="Sorensen J.L."/>
            <person name="Fitzpatrick D.A."/>
            <person name="Frisvad J.C."/>
            <person name="Nielsen K.L."/>
        </authorList>
    </citation>
    <scope>NUCLEOTIDE SEQUENCE</scope>
    <source>
        <strain evidence="3">IBT 26290</strain>
    </source>
</reference>
<dbReference type="EMBL" id="JAPQKN010000002">
    <property type="protein sequence ID" value="KAJ5168405.1"/>
    <property type="molecule type" value="Genomic_DNA"/>
</dbReference>
<name>A0A9W9I5T4_9EURO</name>
<feature type="region of interest" description="Disordered" evidence="1">
    <location>
        <begin position="1"/>
        <end position="28"/>
    </location>
</feature>
<keyword evidence="4" id="KW-1185">Reference proteome</keyword>
<reference evidence="3" key="1">
    <citation type="submission" date="2022-11" db="EMBL/GenBank/DDBJ databases">
        <authorList>
            <person name="Petersen C."/>
        </authorList>
    </citation>
    <scope>NUCLEOTIDE SEQUENCE</scope>
    <source>
        <strain evidence="3">IBT 26290</strain>
    </source>
</reference>
<sequence length="731" mass="83837">MAPLQTGQNHSLAPSPRDYGKESPAKPVPVETSIDPRVFGELLTGTVGIFVFAVLFWKLGKFIRSLNRHKVLQEGKLTTTRYARTWYGWVSVETHERNKSLLRTLFKHIREWVSWESTETDYQWVWWDPGLEAMEERRVNRRRLKLLPECLKSYEAMPDIQVPYPRSSIECRGALIVSQESASSRPIGSATRGAENLRPLPRIHFNKHHFGGSTASSASQQMFTPPSRTRSRSSEDQTEGSQRLDGRICKHVLTLPTQIQSLQISTNSQSFLRNGASWADRHTDRMRRPSHPRSIRNSFHVAEPSSCSNVYQSLRRARETPRPALRGVHSRKYRLWSAQMQMKSTGLAQQDLRESSGPPGTPATALLASLLSEQSSCEIAPETRKKSLIGATTTLEKISVIPDQPFQGKQAACAIPLDTDMKYAKFNTAPARFRPLKKSGVLNTLSSNQLWHSWRDTRAAGRPRNSFQELWTHPGTIKARTKYAPLPSCLDGVFEAEQISFDKLSDWEVRLIDRLDRKLLWIFNEMTPGLKPYHFTLLANHWLNRETWLVIDPPSRVPIHNRRQWGDPRFNDPYPEADRKSRPKYPAMARKRAQVPRIVSWRAAVNRQRRISGIRDAIRTIELYEDSAEEPPDGKIDPACWILPKPPQGFEMSTQQKNAWYEGGTGWQEKLEDWQQVRRGYRLRKIVHEGRVNRNRVKEVAFQVNRCCRTASLKLLPRGIAHTAPQPQPVV</sequence>
<evidence type="ECO:0000256" key="2">
    <source>
        <dbReference type="SAM" id="Phobius"/>
    </source>
</evidence>
<dbReference type="RefSeq" id="XP_056544866.1">
    <property type="nucleotide sequence ID" value="XM_056686124.1"/>
</dbReference>
<evidence type="ECO:0000256" key="1">
    <source>
        <dbReference type="SAM" id="MobiDB-lite"/>
    </source>
</evidence>
<proteinExistence type="predicted"/>
<gene>
    <name evidence="3" type="ORF">N7482_003999</name>
</gene>
<keyword evidence="2" id="KW-0812">Transmembrane</keyword>
<dbReference type="GeneID" id="81425300"/>
<keyword evidence="2" id="KW-0472">Membrane</keyword>
<feature type="region of interest" description="Disordered" evidence="1">
    <location>
        <begin position="204"/>
        <end position="245"/>
    </location>
</feature>
<organism evidence="3 4">
    <name type="scientific">Penicillium canariense</name>
    <dbReference type="NCBI Taxonomy" id="189055"/>
    <lineage>
        <taxon>Eukaryota</taxon>
        <taxon>Fungi</taxon>
        <taxon>Dikarya</taxon>
        <taxon>Ascomycota</taxon>
        <taxon>Pezizomycotina</taxon>
        <taxon>Eurotiomycetes</taxon>
        <taxon>Eurotiomycetidae</taxon>
        <taxon>Eurotiales</taxon>
        <taxon>Aspergillaceae</taxon>
        <taxon>Penicillium</taxon>
    </lineage>
</organism>
<feature type="compositionally biased region" description="Polar residues" evidence="1">
    <location>
        <begin position="213"/>
        <end position="223"/>
    </location>
</feature>